<dbReference type="GO" id="GO:1904680">
    <property type="term" value="F:peptide transmembrane transporter activity"/>
    <property type="evidence" value="ECO:0007669"/>
    <property type="project" value="TreeGrafter"/>
</dbReference>
<dbReference type="EMBL" id="JPRD01000023">
    <property type="protein sequence ID" value="KIF52429.1"/>
    <property type="molecule type" value="Genomic_DNA"/>
</dbReference>
<dbReference type="PANTHER" id="PTHR30290">
    <property type="entry name" value="PERIPLASMIC BINDING COMPONENT OF ABC TRANSPORTER"/>
    <property type="match status" value="1"/>
</dbReference>
<organism evidence="4 5">
    <name type="scientific">Vibrio owensii CAIM 1854 = LMG 25443</name>
    <dbReference type="NCBI Taxonomy" id="1229493"/>
    <lineage>
        <taxon>Bacteria</taxon>
        <taxon>Pseudomonadati</taxon>
        <taxon>Pseudomonadota</taxon>
        <taxon>Gammaproteobacteria</taxon>
        <taxon>Vibrionales</taxon>
        <taxon>Vibrionaceae</taxon>
        <taxon>Vibrio</taxon>
    </lineage>
</organism>
<reference evidence="4 5" key="1">
    <citation type="submission" date="2014-07" db="EMBL/GenBank/DDBJ databases">
        <title>Unique and conserved regions in Vibrio harveyi and related species in comparison with the shrimp pathogen Vibrio harveyi CAIM 1792.</title>
        <authorList>
            <person name="Espinoza-Valles I."/>
            <person name="Vora G."/>
            <person name="Leekitcharoenphon P."/>
            <person name="Ussery D."/>
            <person name="Hoj L."/>
            <person name="Gomez-Gil B."/>
        </authorList>
    </citation>
    <scope>NUCLEOTIDE SEQUENCE [LARGE SCALE GENOMIC DNA]</scope>
    <source>
        <strain evidence="5">CAIM 1854 / LMG 25443</strain>
    </source>
</reference>
<sequence>MSDLNLFRYYQRLTPFGVGSEAKTTLQEVADLLFTSPRHARSLLSQMQEQAWLSWLPKAGRNQRSTLLLNIELSALKESLALERIKLGKYEKALAILDEDEAAFGRLLKTTSGASVQEGRLNIQLTYKRMFERIVPHQLHRSSERFFLRQIYCCLVSSDYNGVVKPELAHHWRYDEKSYEWTFYLRPGLTFHNGAPIDADTVVSLFAKLSSLELYEKELAHVDNITAPNPLKVVFTLSKPDLGFAGLISGVKYGIQPVSQVNVANNNLVVGSGPFSVIEHSAHRLKLQAFDGYYACRVLTDMVTIWIVNDEKMENPSLAANTPPKQVEKADDELADSMCGHYMSTQDAEAAPASQHSRTEDGCLFALFNQHAKYPLSQAQRRYIAELIQPERLADVMRKEKIVFGSVPAYNMLPTWKPVLRPFGEESKLPKHITIAGYNYTALRRCARAIANLLEGTGSKVGIVMYSYRELSEKAKNGTLDETLVVTNINLDDNRHASAFTNFFSNTVLHHTLGEENATWLDEQLEKVRAYTALEGYLKALEPIASTLVSEYWIAPMFHHTQTLRFQGVLEDVALTNWGWPDIRSVWSAD</sequence>
<evidence type="ECO:0000313" key="4">
    <source>
        <dbReference type="EMBL" id="KIF52429.1"/>
    </source>
</evidence>
<dbReference type="Gene3D" id="3.40.190.10">
    <property type="entry name" value="Periplasmic binding protein-like II"/>
    <property type="match status" value="1"/>
</dbReference>
<accession>A0A0C1Z8E6</accession>
<dbReference type="SUPFAM" id="SSF53850">
    <property type="entry name" value="Periplasmic binding protein-like II"/>
    <property type="match status" value="1"/>
</dbReference>
<evidence type="ECO:0000256" key="1">
    <source>
        <dbReference type="ARBA" id="ARBA00023125"/>
    </source>
</evidence>
<dbReference type="InterPro" id="IPR000914">
    <property type="entry name" value="SBP_5_dom"/>
</dbReference>
<dbReference type="InterPro" id="IPR039424">
    <property type="entry name" value="SBP_5"/>
</dbReference>
<dbReference type="Pfam" id="PF12793">
    <property type="entry name" value="SgrR_N"/>
    <property type="match status" value="1"/>
</dbReference>
<dbReference type="PANTHER" id="PTHR30290:SF72">
    <property type="entry name" value="HTH-TYPE TRANSCRIPTIONAL REGULATOR SGRR"/>
    <property type="match status" value="1"/>
</dbReference>
<dbReference type="GO" id="GO:0015833">
    <property type="term" value="P:peptide transport"/>
    <property type="evidence" value="ECO:0007669"/>
    <property type="project" value="TreeGrafter"/>
</dbReference>
<dbReference type="CDD" id="cd08507">
    <property type="entry name" value="PBP2_SgrR_like"/>
    <property type="match status" value="1"/>
</dbReference>
<dbReference type="Pfam" id="PF00496">
    <property type="entry name" value="SBP_bac_5"/>
    <property type="match status" value="1"/>
</dbReference>
<dbReference type="GO" id="GO:0003677">
    <property type="term" value="F:DNA binding"/>
    <property type="evidence" value="ECO:0007669"/>
    <property type="project" value="UniProtKB-KW"/>
</dbReference>
<protein>
    <submittedName>
        <fullName evidence="4">Transporter</fullName>
    </submittedName>
</protein>
<evidence type="ECO:0000259" key="3">
    <source>
        <dbReference type="Pfam" id="PF12793"/>
    </source>
</evidence>
<gene>
    <name evidence="4" type="ORF">H735_14910</name>
</gene>
<feature type="domain" description="Transcriptional regulator SgrR N-terminal HTH" evidence="3">
    <location>
        <begin position="7"/>
        <end position="119"/>
    </location>
</feature>
<name>A0A0C1Z8E6_9VIBR</name>
<dbReference type="InterPro" id="IPR025370">
    <property type="entry name" value="SgrR_HTH_N"/>
</dbReference>
<dbReference type="AlphaFoldDB" id="A0A0C1Z8E6"/>
<comment type="caution">
    <text evidence="4">The sequence shown here is derived from an EMBL/GenBank/DDBJ whole genome shotgun (WGS) entry which is preliminary data.</text>
</comment>
<evidence type="ECO:0000259" key="2">
    <source>
        <dbReference type="Pfam" id="PF00496"/>
    </source>
</evidence>
<dbReference type="Proteomes" id="UP000031586">
    <property type="component" value="Unassembled WGS sequence"/>
</dbReference>
<keyword evidence="1" id="KW-0238">DNA-binding</keyword>
<dbReference type="PATRIC" id="fig|1229493.5.peg.2126"/>
<feature type="domain" description="Solute-binding protein family 5" evidence="2">
    <location>
        <begin position="164"/>
        <end position="311"/>
    </location>
</feature>
<dbReference type="RefSeq" id="WP_020194767.1">
    <property type="nucleotide sequence ID" value="NZ_BAOH01000007.1"/>
</dbReference>
<evidence type="ECO:0000313" key="5">
    <source>
        <dbReference type="Proteomes" id="UP000031586"/>
    </source>
</evidence>
<proteinExistence type="predicted"/>